<comment type="similarity">
    <text evidence="11">Belongs to the peroxiredoxin family. BCP/PrxQ subfamily.</text>
</comment>
<sequence>MAPRAKKESAAEPTRRSTRLADKPAVPAAAAPAKPAAAKKEKEPVKEKESKKRAAEEKAEEPAAKKAKPAAEKPKPASKVKPASKAKPASKKAAAAKEEPIVEAVEEEKAAAEAEVVAEAPKEAPKEPAGELELGDLLPELTLKNQAEEDVAVKSLAGADKGLILFLVPKANTPGCTKQACGFRDSYPSYTGLGYEVYCVSGDLPAAQAKWKSGQKLPYPLLSDPSHALIKALGASSPGNKTKRSHFIFEKGSGKLVLKSLGVKPEESPKQVLAFLESHK</sequence>
<evidence type="ECO:0000256" key="3">
    <source>
        <dbReference type="ARBA" id="ARBA00013017"/>
    </source>
</evidence>
<organism evidence="16 17">
    <name type="scientific">Calocera viscosa (strain TUFC12733)</name>
    <dbReference type="NCBI Taxonomy" id="1330018"/>
    <lineage>
        <taxon>Eukaryota</taxon>
        <taxon>Fungi</taxon>
        <taxon>Dikarya</taxon>
        <taxon>Basidiomycota</taxon>
        <taxon>Agaricomycotina</taxon>
        <taxon>Dacrymycetes</taxon>
        <taxon>Dacrymycetales</taxon>
        <taxon>Dacrymycetaceae</taxon>
        <taxon>Calocera</taxon>
    </lineage>
</organism>
<feature type="compositionally biased region" description="Basic and acidic residues" evidence="14">
    <location>
        <begin position="38"/>
        <end position="75"/>
    </location>
</feature>
<feature type="domain" description="Thioredoxin" evidence="15">
    <location>
        <begin position="132"/>
        <end position="280"/>
    </location>
</feature>
<keyword evidence="7" id="KW-1015">Disulfide bond</keyword>
<dbReference type="FunFam" id="3.40.30.10:FF:000157">
    <property type="entry name" value="DOT5p Nuclear thiol peroxidase"/>
    <property type="match status" value="1"/>
</dbReference>
<name>A0A167GPY0_CALVF</name>
<evidence type="ECO:0000256" key="5">
    <source>
        <dbReference type="ARBA" id="ARBA00022862"/>
    </source>
</evidence>
<evidence type="ECO:0000313" key="17">
    <source>
        <dbReference type="Proteomes" id="UP000076738"/>
    </source>
</evidence>
<evidence type="ECO:0000256" key="14">
    <source>
        <dbReference type="SAM" id="MobiDB-lite"/>
    </source>
</evidence>
<evidence type="ECO:0000256" key="13">
    <source>
        <dbReference type="ARBA" id="ARBA00077538"/>
    </source>
</evidence>
<dbReference type="GO" id="GO:0034599">
    <property type="term" value="P:cellular response to oxidative stress"/>
    <property type="evidence" value="ECO:0007669"/>
    <property type="project" value="UniProtKB-ARBA"/>
</dbReference>
<dbReference type="OrthoDB" id="338622at2759"/>
<dbReference type="GO" id="GO:0008379">
    <property type="term" value="F:thioredoxin peroxidase activity"/>
    <property type="evidence" value="ECO:0007669"/>
    <property type="project" value="TreeGrafter"/>
</dbReference>
<evidence type="ECO:0000256" key="12">
    <source>
        <dbReference type="ARBA" id="ARBA00049091"/>
    </source>
</evidence>
<evidence type="ECO:0000256" key="6">
    <source>
        <dbReference type="ARBA" id="ARBA00023002"/>
    </source>
</evidence>
<evidence type="ECO:0000256" key="10">
    <source>
        <dbReference type="ARBA" id="ARBA00032824"/>
    </source>
</evidence>
<dbReference type="EC" id="1.11.1.24" evidence="3"/>
<dbReference type="STRING" id="1330018.A0A167GPY0"/>
<keyword evidence="8" id="KW-0539">Nucleus</keyword>
<keyword evidence="9" id="KW-0676">Redox-active center</keyword>
<protein>
    <recommendedName>
        <fullName evidence="3">thioredoxin-dependent peroxiredoxin</fullName>
        <ecNumber evidence="3">1.11.1.24</ecNumber>
    </recommendedName>
    <alternativeName>
        <fullName evidence="13">Nuclear thiol peroxidase</fullName>
    </alternativeName>
    <alternativeName>
        <fullName evidence="10">Thioredoxin peroxidase</fullName>
    </alternativeName>
</protein>
<evidence type="ECO:0000256" key="1">
    <source>
        <dbReference type="ARBA" id="ARBA00004123"/>
    </source>
</evidence>
<dbReference type="AlphaFoldDB" id="A0A167GPY0"/>
<evidence type="ECO:0000256" key="9">
    <source>
        <dbReference type="ARBA" id="ARBA00023284"/>
    </source>
</evidence>
<dbReference type="InterPro" id="IPR000866">
    <property type="entry name" value="AhpC/TSA"/>
</dbReference>
<keyword evidence="6" id="KW-0560">Oxidoreductase</keyword>
<dbReference type="InterPro" id="IPR050924">
    <property type="entry name" value="Peroxiredoxin_BCP/PrxQ"/>
</dbReference>
<proteinExistence type="inferred from homology"/>
<dbReference type="InterPro" id="IPR036249">
    <property type="entry name" value="Thioredoxin-like_sf"/>
</dbReference>
<keyword evidence="4" id="KW-0575">Peroxidase</keyword>
<dbReference type="GO" id="GO:0045454">
    <property type="term" value="P:cell redox homeostasis"/>
    <property type="evidence" value="ECO:0007669"/>
    <property type="project" value="TreeGrafter"/>
</dbReference>
<evidence type="ECO:0000256" key="2">
    <source>
        <dbReference type="ARBA" id="ARBA00011245"/>
    </source>
</evidence>
<dbReference type="CDD" id="cd03017">
    <property type="entry name" value="PRX_BCP"/>
    <property type="match status" value="1"/>
</dbReference>
<evidence type="ECO:0000313" key="16">
    <source>
        <dbReference type="EMBL" id="KZO90784.1"/>
    </source>
</evidence>
<reference evidence="16 17" key="1">
    <citation type="journal article" date="2016" name="Mol. Biol. Evol.">
        <title>Comparative Genomics of Early-Diverging Mushroom-Forming Fungi Provides Insights into the Origins of Lignocellulose Decay Capabilities.</title>
        <authorList>
            <person name="Nagy L.G."/>
            <person name="Riley R."/>
            <person name="Tritt A."/>
            <person name="Adam C."/>
            <person name="Daum C."/>
            <person name="Floudas D."/>
            <person name="Sun H."/>
            <person name="Yadav J.S."/>
            <person name="Pangilinan J."/>
            <person name="Larsson K.H."/>
            <person name="Matsuura K."/>
            <person name="Barry K."/>
            <person name="Labutti K."/>
            <person name="Kuo R."/>
            <person name="Ohm R.A."/>
            <person name="Bhattacharya S.S."/>
            <person name="Shirouzu T."/>
            <person name="Yoshinaga Y."/>
            <person name="Martin F.M."/>
            <person name="Grigoriev I.V."/>
            <person name="Hibbett D.S."/>
        </authorList>
    </citation>
    <scope>NUCLEOTIDE SEQUENCE [LARGE SCALE GENOMIC DNA]</scope>
    <source>
        <strain evidence="16 17">TUFC12733</strain>
    </source>
</reference>
<evidence type="ECO:0000256" key="7">
    <source>
        <dbReference type="ARBA" id="ARBA00023157"/>
    </source>
</evidence>
<evidence type="ECO:0000256" key="4">
    <source>
        <dbReference type="ARBA" id="ARBA00022559"/>
    </source>
</evidence>
<dbReference type="PANTHER" id="PTHR42801">
    <property type="entry name" value="THIOREDOXIN-DEPENDENT PEROXIDE REDUCTASE"/>
    <property type="match status" value="1"/>
</dbReference>
<dbReference type="EMBL" id="KV417334">
    <property type="protein sequence ID" value="KZO90784.1"/>
    <property type="molecule type" value="Genomic_DNA"/>
</dbReference>
<keyword evidence="17" id="KW-1185">Reference proteome</keyword>
<dbReference type="SUPFAM" id="SSF52833">
    <property type="entry name" value="Thioredoxin-like"/>
    <property type="match status" value="1"/>
</dbReference>
<feature type="region of interest" description="Disordered" evidence="14">
    <location>
        <begin position="1"/>
        <end position="132"/>
    </location>
</feature>
<dbReference type="Pfam" id="PF00578">
    <property type="entry name" value="AhpC-TSA"/>
    <property type="match status" value="1"/>
</dbReference>
<evidence type="ECO:0000259" key="15">
    <source>
        <dbReference type="PROSITE" id="PS51352"/>
    </source>
</evidence>
<comment type="catalytic activity">
    <reaction evidence="12">
        <text>a hydroperoxide + [thioredoxin]-dithiol = an alcohol + [thioredoxin]-disulfide + H2O</text>
        <dbReference type="Rhea" id="RHEA:62620"/>
        <dbReference type="Rhea" id="RHEA-COMP:10698"/>
        <dbReference type="Rhea" id="RHEA-COMP:10700"/>
        <dbReference type="ChEBI" id="CHEBI:15377"/>
        <dbReference type="ChEBI" id="CHEBI:29950"/>
        <dbReference type="ChEBI" id="CHEBI:30879"/>
        <dbReference type="ChEBI" id="CHEBI:35924"/>
        <dbReference type="ChEBI" id="CHEBI:50058"/>
        <dbReference type="EC" id="1.11.1.24"/>
    </reaction>
</comment>
<evidence type="ECO:0000256" key="8">
    <source>
        <dbReference type="ARBA" id="ARBA00023242"/>
    </source>
</evidence>
<feature type="compositionally biased region" description="Low complexity" evidence="14">
    <location>
        <begin position="23"/>
        <end position="36"/>
    </location>
</feature>
<dbReference type="GO" id="GO:0005737">
    <property type="term" value="C:cytoplasm"/>
    <property type="evidence" value="ECO:0007669"/>
    <property type="project" value="TreeGrafter"/>
</dbReference>
<dbReference type="PANTHER" id="PTHR42801:SF23">
    <property type="entry name" value="PEROXIREDOXIN DOT5"/>
    <property type="match status" value="1"/>
</dbReference>
<dbReference type="PROSITE" id="PS51352">
    <property type="entry name" value="THIOREDOXIN_2"/>
    <property type="match status" value="1"/>
</dbReference>
<dbReference type="Gene3D" id="3.40.30.10">
    <property type="entry name" value="Glutaredoxin"/>
    <property type="match status" value="1"/>
</dbReference>
<dbReference type="InterPro" id="IPR013766">
    <property type="entry name" value="Thioredoxin_domain"/>
</dbReference>
<feature type="compositionally biased region" description="Basic and acidic residues" evidence="14">
    <location>
        <begin position="120"/>
        <end position="129"/>
    </location>
</feature>
<feature type="compositionally biased region" description="Basic residues" evidence="14">
    <location>
        <begin position="76"/>
        <end position="90"/>
    </location>
</feature>
<dbReference type="Proteomes" id="UP000076738">
    <property type="component" value="Unassembled WGS sequence"/>
</dbReference>
<feature type="compositionally biased region" description="Basic and acidic residues" evidence="14">
    <location>
        <begin position="1"/>
        <end position="22"/>
    </location>
</feature>
<evidence type="ECO:0000256" key="11">
    <source>
        <dbReference type="ARBA" id="ARBA00038489"/>
    </source>
</evidence>
<dbReference type="GO" id="GO:0005634">
    <property type="term" value="C:nucleus"/>
    <property type="evidence" value="ECO:0007669"/>
    <property type="project" value="UniProtKB-SubCell"/>
</dbReference>
<comment type="subunit">
    <text evidence="2">Monomer.</text>
</comment>
<comment type="subcellular location">
    <subcellularLocation>
        <location evidence="1">Nucleus</location>
    </subcellularLocation>
</comment>
<gene>
    <name evidence="16" type="ORF">CALVIDRAFT_506321</name>
</gene>
<keyword evidence="5" id="KW-0049">Antioxidant</keyword>
<accession>A0A167GPY0</accession>